<dbReference type="Proteomes" id="UP000244855">
    <property type="component" value="Unassembled WGS sequence"/>
</dbReference>
<dbReference type="InterPro" id="IPR013083">
    <property type="entry name" value="Znf_RING/FYVE/PHD"/>
</dbReference>
<evidence type="ECO:0000256" key="4">
    <source>
        <dbReference type="PROSITE-ProRule" id="PRU00175"/>
    </source>
</evidence>
<evidence type="ECO:0000256" key="5">
    <source>
        <dbReference type="SAM" id="MobiDB-lite"/>
    </source>
</evidence>
<dbReference type="PROSITE" id="PS50089">
    <property type="entry name" value="ZF_RING_2"/>
    <property type="match status" value="1"/>
</dbReference>
<evidence type="ECO:0000256" key="2">
    <source>
        <dbReference type="ARBA" id="ARBA00022771"/>
    </source>
</evidence>
<dbReference type="AlphaFoldDB" id="A0A2V1D6M9"/>
<evidence type="ECO:0000256" key="3">
    <source>
        <dbReference type="ARBA" id="ARBA00022833"/>
    </source>
</evidence>
<sequence length="331" mass="36321">MDPLGDQSAPPPTSQTFTTTTSPYAHAHSGADTNNPYLYRPSAEQQHLDFHAHALQHELFPFPHQEPTHLFTFDPSPLATTSFFDEAYRTSPTPPPLNSTFLDSILNPIESHIFGFPILNHQSRPRAPSPIVSIPTQTMPASRHDRLPNGYVDLTSSPAETSSSRAKRQNSDSGPSQKRLKRDDGTAAAAEDNNEANAIEEIDLSTDQQNVHHVLQKQREEAVKSQQKPDDKATTFNTINCVICMDTPTDLTATSCGHLFCHTCLMEALIAGENRSAPGEPKRSQCPVCRKVINRNKANDIIPLLFKQGLATQPRKKASAAAIPTTTKVTS</sequence>
<evidence type="ECO:0000313" key="8">
    <source>
        <dbReference type="Proteomes" id="UP000244855"/>
    </source>
</evidence>
<evidence type="ECO:0000259" key="6">
    <source>
        <dbReference type="PROSITE" id="PS50089"/>
    </source>
</evidence>
<keyword evidence="8" id="KW-1185">Reference proteome</keyword>
<evidence type="ECO:0000256" key="1">
    <source>
        <dbReference type="ARBA" id="ARBA00022723"/>
    </source>
</evidence>
<dbReference type="PANTHER" id="PTHR23041:SF78">
    <property type="entry name" value="E3 UBIQUITIN-PROTEIN LIGASE RNF4"/>
    <property type="match status" value="1"/>
</dbReference>
<dbReference type="SMART" id="SM00184">
    <property type="entry name" value="RING"/>
    <property type="match status" value="1"/>
</dbReference>
<accession>A0A2V1D6M9</accession>
<protein>
    <recommendedName>
        <fullName evidence="6">RING-type domain-containing protein</fullName>
    </recommendedName>
</protein>
<dbReference type="PANTHER" id="PTHR23041">
    <property type="entry name" value="RING FINGER DOMAIN-CONTAINING"/>
    <property type="match status" value="1"/>
</dbReference>
<dbReference type="GO" id="GO:0008270">
    <property type="term" value="F:zinc ion binding"/>
    <property type="evidence" value="ECO:0007669"/>
    <property type="project" value="UniProtKB-KW"/>
</dbReference>
<dbReference type="InterPro" id="IPR001841">
    <property type="entry name" value="Znf_RING"/>
</dbReference>
<feature type="compositionally biased region" description="Low complexity" evidence="5">
    <location>
        <begin position="14"/>
        <end position="23"/>
    </location>
</feature>
<dbReference type="EMBL" id="KZ805571">
    <property type="protein sequence ID" value="PVH93730.1"/>
    <property type="molecule type" value="Genomic_DNA"/>
</dbReference>
<dbReference type="SUPFAM" id="SSF57850">
    <property type="entry name" value="RING/U-box"/>
    <property type="match status" value="1"/>
</dbReference>
<dbReference type="Gene3D" id="3.30.40.10">
    <property type="entry name" value="Zinc/RING finger domain, C3HC4 (zinc finger)"/>
    <property type="match status" value="1"/>
</dbReference>
<feature type="region of interest" description="Disordered" evidence="5">
    <location>
        <begin position="1"/>
        <end position="35"/>
    </location>
</feature>
<dbReference type="InterPro" id="IPR017907">
    <property type="entry name" value="Znf_RING_CS"/>
</dbReference>
<keyword evidence="2 4" id="KW-0863">Zinc-finger</keyword>
<organism evidence="7 8">
    <name type="scientific">Periconia macrospinosa</name>
    <dbReference type="NCBI Taxonomy" id="97972"/>
    <lineage>
        <taxon>Eukaryota</taxon>
        <taxon>Fungi</taxon>
        <taxon>Dikarya</taxon>
        <taxon>Ascomycota</taxon>
        <taxon>Pezizomycotina</taxon>
        <taxon>Dothideomycetes</taxon>
        <taxon>Pleosporomycetidae</taxon>
        <taxon>Pleosporales</taxon>
        <taxon>Massarineae</taxon>
        <taxon>Periconiaceae</taxon>
        <taxon>Periconia</taxon>
    </lineage>
</organism>
<dbReference type="GO" id="GO:0016567">
    <property type="term" value="P:protein ubiquitination"/>
    <property type="evidence" value="ECO:0007669"/>
    <property type="project" value="UniProtKB-UniPathway"/>
</dbReference>
<keyword evidence="1" id="KW-0479">Metal-binding</keyword>
<proteinExistence type="predicted"/>
<dbReference type="PROSITE" id="PS00518">
    <property type="entry name" value="ZF_RING_1"/>
    <property type="match status" value="1"/>
</dbReference>
<evidence type="ECO:0000313" key="7">
    <source>
        <dbReference type="EMBL" id="PVH93730.1"/>
    </source>
</evidence>
<dbReference type="InterPro" id="IPR047134">
    <property type="entry name" value="RNF4"/>
</dbReference>
<dbReference type="Pfam" id="PF13920">
    <property type="entry name" value="zf-C3HC4_3"/>
    <property type="match status" value="1"/>
</dbReference>
<dbReference type="UniPathway" id="UPA00143"/>
<reference evidence="7 8" key="1">
    <citation type="journal article" date="2018" name="Sci. Rep.">
        <title>Comparative genomics provides insights into the lifestyle and reveals functional heterogeneity of dark septate endophytic fungi.</title>
        <authorList>
            <person name="Knapp D.G."/>
            <person name="Nemeth J.B."/>
            <person name="Barry K."/>
            <person name="Hainaut M."/>
            <person name="Henrissat B."/>
            <person name="Johnson J."/>
            <person name="Kuo A."/>
            <person name="Lim J.H.P."/>
            <person name="Lipzen A."/>
            <person name="Nolan M."/>
            <person name="Ohm R.A."/>
            <person name="Tamas L."/>
            <person name="Grigoriev I.V."/>
            <person name="Spatafora J.W."/>
            <person name="Nagy L.G."/>
            <person name="Kovacs G.M."/>
        </authorList>
    </citation>
    <scope>NUCLEOTIDE SEQUENCE [LARGE SCALE GENOMIC DNA]</scope>
    <source>
        <strain evidence="7 8">DSE2036</strain>
    </source>
</reference>
<dbReference type="STRING" id="97972.A0A2V1D6M9"/>
<dbReference type="OrthoDB" id="6270329at2759"/>
<feature type="region of interest" description="Disordered" evidence="5">
    <location>
        <begin position="124"/>
        <end position="190"/>
    </location>
</feature>
<keyword evidence="3" id="KW-0862">Zinc</keyword>
<feature type="domain" description="RING-type" evidence="6">
    <location>
        <begin position="241"/>
        <end position="290"/>
    </location>
</feature>
<gene>
    <name evidence="7" type="ORF">DM02DRAFT_540946</name>
</gene>
<name>A0A2V1D6M9_9PLEO</name>
<feature type="compositionally biased region" description="Polar residues" evidence="5">
    <location>
        <begin position="154"/>
        <end position="164"/>
    </location>
</feature>